<gene>
    <name evidence="12" type="ORF">GAB14E_3782</name>
</gene>
<dbReference type="Gene3D" id="3.40.50.620">
    <property type="entry name" value="HUPs"/>
    <property type="match status" value="1"/>
</dbReference>
<dbReference type="PIRSF" id="PIRSF001589">
    <property type="entry name" value="Asn_synthetase_glu-h"/>
    <property type="match status" value="1"/>
</dbReference>
<evidence type="ECO:0000313" key="13">
    <source>
        <dbReference type="Proteomes" id="UP000029868"/>
    </source>
</evidence>
<feature type="binding site" evidence="9">
    <location>
        <position position="99"/>
    </location>
    <ligand>
        <name>L-glutamine</name>
        <dbReference type="ChEBI" id="CHEBI:58359"/>
    </ligand>
</feature>
<dbReference type="RefSeq" id="WP_033083678.1">
    <property type="nucleotide sequence ID" value="NZ_JQEC01000051.1"/>
</dbReference>
<dbReference type="InterPro" id="IPR017932">
    <property type="entry name" value="GATase_2_dom"/>
</dbReference>
<keyword evidence="5 9" id="KW-0067">ATP-binding</keyword>
<dbReference type="Pfam" id="PF13522">
    <property type="entry name" value="GATase_6"/>
    <property type="match status" value="1"/>
</dbReference>
<evidence type="ECO:0000259" key="11">
    <source>
        <dbReference type="PROSITE" id="PS51278"/>
    </source>
</evidence>
<keyword evidence="6 8" id="KW-0315">Glutamine amidotransferase</keyword>
<feature type="binding site" evidence="9">
    <location>
        <position position="294"/>
    </location>
    <ligand>
        <name>ATP</name>
        <dbReference type="ChEBI" id="CHEBI:30616"/>
    </ligand>
</feature>
<evidence type="ECO:0000313" key="12">
    <source>
        <dbReference type="EMBL" id="KGJ89904.1"/>
    </source>
</evidence>
<dbReference type="GO" id="GO:0005524">
    <property type="term" value="F:ATP binding"/>
    <property type="evidence" value="ECO:0007669"/>
    <property type="project" value="UniProtKB-KW"/>
</dbReference>
<dbReference type="InterPro" id="IPR006426">
    <property type="entry name" value="Asn_synth_AEB"/>
</dbReference>
<dbReference type="GO" id="GO:0005829">
    <property type="term" value="C:cytosol"/>
    <property type="evidence" value="ECO:0007669"/>
    <property type="project" value="TreeGrafter"/>
</dbReference>
<evidence type="ECO:0000256" key="8">
    <source>
        <dbReference type="PIRSR" id="PIRSR001589-1"/>
    </source>
</evidence>
<sequence length="642" mass="72558">MCGISGFYNPRKSTEQSYKTIKNMLNAIVHRGPDDYGIWQHAGLTLGHRRLSIHDLTVAGHQPMQSHDKRFTIVFNGEIYNFEELRAELNITNWQGRSDTEVMLAAISQWGINIALEKFNGMFAFALWDERDKTLILARDRFGEKPLYYYHHNGVFSFASEIKSLEADFDLELKIDRSALTHQLETSYIPAPLSIYTNIKKLPPGCILRFSASASASVESYWDLASNIQSAKKNLFSCENEAIETLEITLKKAVKLRMAADVPLGGFLSGGVDSSLILALMQKQSDKPVNSFSIGFDVPGYNEAEYAKEVASYLGTNHHEQYLSPKDALEIIPKLGAMFDEPFSDASQIPTYLVSAMAKKHVTVCLSGDGGDELFSGYKRYLAIPELWGKIERIPCKSTFTRILRNTPVSVLEKLFFFLKPFAERYGRAGALGPKVKRFGEWLQAQNIDELYLLSMKHWKNADSLIIGGSHSGIWSPKANCLDSQLEGMMYQDSIAYLPGDILTKVDRTAMSVSLEGRIPLLDPNVAEVAWRMPISMKQKGKCGKWALKQVLYKYLPKEMMDRPKMGFGVPIHHWLKVELREWACDLLSENRLSKQGLYHPKLITEKLTKHLTGEENNAAHLWDVLMVQAWLDASPKRVGRL</sequence>
<feature type="site" description="Important for beta-aspartyl-AMP intermediate formation" evidence="10">
    <location>
        <position position="369"/>
    </location>
</feature>
<accession>A0A099KGI5</accession>
<protein>
    <recommendedName>
        <fullName evidence="3">asparagine synthase (glutamine-hydrolyzing)</fullName>
        <ecNumber evidence="3">6.3.5.4</ecNumber>
    </recommendedName>
</protein>
<comment type="similarity">
    <text evidence="2">Belongs to the asparagine synthetase family.</text>
</comment>
<dbReference type="EC" id="6.3.5.4" evidence="3"/>
<dbReference type="PATRIC" id="fig|28229.3.peg.3707"/>
<dbReference type="CDD" id="cd00712">
    <property type="entry name" value="AsnB"/>
    <property type="match status" value="1"/>
</dbReference>
<evidence type="ECO:0000256" key="3">
    <source>
        <dbReference type="ARBA" id="ARBA00012737"/>
    </source>
</evidence>
<dbReference type="InterPro" id="IPR001962">
    <property type="entry name" value="Asn_synthase"/>
</dbReference>
<keyword evidence="12" id="KW-0436">Ligase</keyword>
<comment type="caution">
    <text evidence="12">The sequence shown here is derived from an EMBL/GenBank/DDBJ whole genome shotgun (WGS) entry which is preliminary data.</text>
</comment>
<dbReference type="PANTHER" id="PTHR43284:SF1">
    <property type="entry name" value="ASPARAGINE SYNTHETASE"/>
    <property type="match status" value="1"/>
</dbReference>
<evidence type="ECO:0000256" key="10">
    <source>
        <dbReference type="PIRSR" id="PIRSR001589-3"/>
    </source>
</evidence>
<keyword evidence="8" id="KW-0028">Amino-acid biosynthesis</keyword>
<feature type="active site" description="For GATase activity" evidence="8">
    <location>
        <position position="2"/>
    </location>
</feature>
<evidence type="ECO:0000256" key="1">
    <source>
        <dbReference type="ARBA" id="ARBA00005187"/>
    </source>
</evidence>
<evidence type="ECO:0000256" key="7">
    <source>
        <dbReference type="ARBA" id="ARBA00048741"/>
    </source>
</evidence>
<keyword evidence="8" id="KW-0061">Asparagine biosynthesis</keyword>
<dbReference type="InterPro" id="IPR051786">
    <property type="entry name" value="ASN_synthetase/amidase"/>
</dbReference>
<dbReference type="OrthoDB" id="9763290at2"/>
<feature type="domain" description="Glutamine amidotransferase type-2" evidence="11">
    <location>
        <begin position="2"/>
        <end position="213"/>
    </location>
</feature>
<comment type="catalytic activity">
    <reaction evidence="7">
        <text>L-aspartate + L-glutamine + ATP + H2O = L-asparagine + L-glutamate + AMP + diphosphate + H(+)</text>
        <dbReference type="Rhea" id="RHEA:12228"/>
        <dbReference type="ChEBI" id="CHEBI:15377"/>
        <dbReference type="ChEBI" id="CHEBI:15378"/>
        <dbReference type="ChEBI" id="CHEBI:29985"/>
        <dbReference type="ChEBI" id="CHEBI:29991"/>
        <dbReference type="ChEBI" id="CHEBI:30616"/>
        <dbReference type="ChEBI" id="CHEBI:33019"/>
        <dbReference type="ChEBI" id="CHEBI:58048"/>
        <dbReference type="ChEBI" id="CHEBI:58359"/>
        <dbReference type="ChEBI" id="CHEBI:456215"/>
        <dbReference type="EC" id="6.3.5.4"/>
    </reaction>
</comment>
<dbReference type="InterPro" id="IPR033738">
    <property type="entry name" value="AsnB_N"/>
</dbReference>
<dbReference type="PROSITE" id="PS51278">
    <property type="entry name" value="GATASE_TYPE_2"/>
    <property type="match status" value="1"/>
</dbReference>
<evidence type="ECO:0000256" key="4">
    <source>
        <dbReference type="ARBA" id="ARBA00022741"/>
    </source>
</evidence>
<evidence type="ECO:0000256" key="9">
    <source>
        <dbReference type="PIRSR" id="PIRSR001589-2"/>
    </source>
</evidence>
<dbReference type="EMBL" id="JQEC01000051">
    <property type="protein sequence ID" value="KGJ89904.1"/>
    <property type="molecule type" value="Genomic_DNA"/>
</dbReference>
<reference evidence="12 13" key="1">
    <citation type="submission" date="2014-08" db="EMBL/GenBank/DDBJ databases">
        <title>Genomic and Phenotypic Diversity of Colwellia psychrerythraea strains from Disparate Marine Basins.</title>
        <authorList>
            <person name="Techtmann S.M."/>
            <person name="Stelling S.C."/>
            <person name="Utturkar S.M."/>
            <person name="Alshibli N."/>
            <person name="Harris A."/>
            <person name="Brown S.D."/>
            <person name="Hazen T.C."/>
        </authorList>
    </citation>
    <scope>NUCLEOTIDE SEQUENCE [LARGE SCALE GENOMIC DNA]</scope>
    <source>
        <strain evidence="12 13">GAB14E</strain>
    </source>
</reference>
<dbReference type="NCBIfam" id="TIGR01536">
    <property type="entry name" value="asn_synth_AEB"/>
    <property type="match status" value="1"/>
</dbReference>
<proteinExistence type="inferred from homology"/>
<dbReference type="Proteomes" id="UP000029868">
    <property type="component" value="Unassembled WGS sequence"/>
</dbReference>
<evidence type="ECO:0000256" key="5">
    <source>
        <dbReference type="ARBA" id="ARBA00022840"/>
    </source>
</evidence>
<name>A0A099KGI5_COLPS</name>
<dbReference type="Pfam" id="PF00733">
    <property type="entry name" value="Asn_synthase"/>
    <property type="match status" value="1"/>
</dbReference>
<dbReference type="Gene3D" id="3.60.20.10">
    <property type="entry name" value="Glutamine Phosphoribosylpyrophosphate, subunit 1, domain 1"/>
    <property type="match status" value="1"/>
</dbReference>
<organism evidence="12 13">
    <name type="scientific">Colwellia psychrerythraea</name>
    <name type="common">Vibrio psychroerythus</name>
    <dbReference type="NCBI Taxonomy" id="28229"/>
    <lineage>
        <taxon>Bacteria</taxon>
        <taxon>Pseudomonadati</taxon>
        <taxon>Pseudomonadota</taxon>
        <taxon>Gammaproteobacteria</taxon>
        <taxon>Alteromonadales</taxon>
        <taxon>Colwelliaceae</taxon>
        <taxon>Colwellia</taxon>
    </lineage>
</organism>
<dbReference type="InterPro" id="IPR029055">
    <property type="entry name" value="Ntn_hydrolases_N"/>
</dbReference>
<dbReference type="SUPFAM" id="SSF56235">
    <property type="entry name" value="N-terminal nucleophile aminohydrolases (Ntn hydrolases)"/>
    <property type="match status" value="1"/>
</dbReference>
<feature type="binding site" evidence="9">
    <location>
        <begin position="367"/>
        <end position="368"/>
    </location>
    <ligand>
        <name>ATP</name>
        <dbReference type="ChEBI" id="CHEBI:30616"/>
    </ligand>
</feature>
<keyword evidence="4 9" id="KW-0547">Nucleotide-binding</keyword>
<dbReference type="GO" id="GO:0006529">
    <property type="term" value="P:asparagine biosynthetic process"/>
    <property type="evidence" value="ECO:0007669"/>
    <property type="project" value="UniProtKB-KW"/>
</dbReference>
<dbReference type="PANTHER" id="PTHR43284">
    <property type="entry name" value="ASPARAGINE SYNTHETASE (GLUTAMINE-HYDROLYZING)"/>
    <property type="match status" value="1"/>
</dbReference>
<dbReference type="CDD" id="cd01991">
    <property type="entry name" value="Asn_synthase_B_C"/>
    <property type="match status" value="1"/>
</dbReference>
<evidence type="ECO:0000256" key="6">
    <source>
        <dbReference type="ARBA" id="ARBA00022962"/>
    </source>
</evidence>
<dbReference type="InterPro" id="IPR014729">
    <property type="entry name" value="Rossmann-like_a/b/a_fold"/>
</dbReference>
<dbReference type="AlphaFoldDB" id="A0A099KGI5"/>
<dbReference type="SUPFAM" id="SSF52402">
    <property type="entry name" value="Adenine nucleotide alpha hydrolases-like"/>
    <property type="match status" value="1"/>
</dbReference>
<comment type="pathway">
    <text evidence="1">Amino-acid biosynthesis; L-asparagine biosynthesis; L-asparagine from L-aspartate (L-Gln route): step 1/1.</text>
</comment>
<evidence type="ECO:0000256" key="2">
    <source>
        <dbReference type="ARBA" id="ARBA00005752"/>
    </source>
</evidence>
<dbReference type="GO" id="GO:0004066">
    <property type="term" value="F:asparagine synthase (glutamine-hydrolyzing) activity"/>
    <property type="evidence" value="ECO:0007669"/>
    <property type="project" value="UniProtKB-EC"/>
</dbReference>